<organism evidence="2 3">
    <name type="scientific">Blattamonas nauphoetae</name>
    <dbReference type="NCBI Taxonomy" id="2049346"/>
    <lineage>
        <taxon>Eukaryota</taxon>
        <taxon>Metamonada</taxon>
        <taxon>Preaxostyla</taxon>
        <taxon>Oxymonadida</taxon>
        <taxon>Blattamonas</taxon>
    </lineage>
</organism>
<accession>A0ABQ9WK35</accession>
<evidence type="ECO:0000256" key="1">
    <source>
        <dbReference type="SAM" id="MobiDB-lite"/>
    </source>
</evidence>
<sequence>MTPHGLPTAPNGPPPKCRGRPKTQPKAGARKRQPPDGSRPVVRETGAGRLNGPQGRVTLLLFSFAFVTDSALQHPPLNPMHVDAKCDEANCDHPSRPEM</sequence>
<feature type="region of interest" description="Disordered" evidence="1">
    <location>
        <begin position="1"/>
        <end position="54"/>
    </location>
</feature>
<dbReference type="Proteomes" id="UP001281761">
    <property type="component" value="Unassembled WGS sequence"/>
</dbReference>
<dbReference type="EMBL" id="JARBJD010000840">
    <property type="protein sequence ID" value="KAK2939825.1"/>
    <property type="molecule type" value="Genomic_DNA"/>
</dbReference>
<reference evidence="2 3" key="1">
    <citation type="journal article" date="2022" name="bioRxiv">
        <title>Genomics of Preaxostyla Flagellates Illuminates Evolutionary Transitions and the Path Towards Mitochondrial Loss.</title>
        <authorList>
            <person name="Novak L.V.F."/>
            <person name="Treitli S.C."/>
            <person name="Pyrih J."/>
            <person name="Halakuc P."/>
            <person name="Pipaliya S.V."/>
            <person name="Vacek V."/>
            <person name="Brzon O."/>
            <person name="Soukal P."/>
            <person name="Eme L."/>
            <person name="Dacks J.B."/>
            <person name="Karnkowska A."/>
            <person name="Elias M."/>
            <person name="Hampl V."/>
        </authorList>
    </citation>
    <scope>NUCLEOTIDE SEQUENCE [LARGE SCALE GENOMIC DNA]</scope>
    <source>
        <strain evidence="2">NAU3</strain>
        <tissue evidence="2">Gut</tissue>
    </source>
</reference>
<evidence type="ECO:0000313" key="3">
    <source>
        <dbReference type="Proteomes" id="UP001281761"/>
    </source>
</evidence>
<keyword evidence="3" id="KW-1185">Reference proteome</keyword>
<gene>
    <name evidence="2" type="ORF">BLNAU_25266</name>
</gene>
<feature type="compositionally biased region" description="Basic residues" evidence="1">
    <location>
        <begin position="17"/>
        <end position="32"/>
    </location>
</feature>
<protein>
    <submittedName>
        <fullName evidence="2">Uncharacterized protein</fullName>
    </submittedName>
</protein>
<evidence type="ECO:0000313" key="2">
    <source>
        <dbReference type="EMBL" id="KAK2939825.1"/>
    </source>
</evidence>
<comment type="caution">
    <text evidence="2">The sequence shown here is derived from an EMBL/GenBank/DDBJ whole genome shotgun (WGS) entry which is preliminary data.</text>
</comment>
<proteinExistence type="predicted"/>
<name>A0ABQ9WK35_9EUKA</name>